<evidence type="ECO:0000259" key="2">
    <source>
        <dbReference type="Pfam" id="PF13810"/>
    </source>
</evidence>
<feature type="domain" description="DUF4185" evidence="2">
    <location>
        <begin position="84"/>
        <end position="360"/>
    </location>
</feature>
<gene>
    <name evidence="3" type="ORF">BZA70DRAFT_140287</name>
</gene>
<dbReference type="Pfam" id="PF13810">
    <property type="entry name" value="DUF4185"/>
    <property type="match status" value="1"/>
</dbReference>
<keyword evidence="1" id="KW-0732">Signal</keyword>
<feature type="chain" id="PRO_5045516915" description="DUF4185 domain-containing protein" evidence="1">
    <location>
        <begin position="19"/>
        <end position="393"/>
    </location>
</feature>
<name>A0ABR1F7D6_9ASCO</name>
<sequence length="393" mass="43201">MQSLSFVAVLSFACSAYATVASTSYALPTYAPTLLRNANAPFEAGTLNASLTTSSVTDLGNLSDPSTPYTMYRDGGGACLLNNELIWFFCDTEIRGYENEVTAFVSNTAAVAVNPDKTGHVYDINWSDTDGLSHIIPFTSEEALYANDSSSRYALWTYTNCVPTSGARAVHIWEIVKFDSETEYHTAGSTMVTYDLDQSTNVLTVTRDAQYLTTEDEYAFGAFSSIRAGDYVYLFALDHTYSSSKDVHLARAPLISVADTSTWEYYDASDSTWSDTKPEMTERRQSSAVISTSEKISSGNIVFSDYHDQYLLVFFNQYADNKARVLTAPSPVGPWTTDNTVMWTSESGSAYNYGILTLPANYDAGSQVGENLLVGFSYQTDDGAYPKISRLTF</sequence>
<accession>A0ABR1F7D6</accession>
<protein>
    <recommendedName>
        <fullName evidence="2">DUF4185 domain-containing protein</fullName>
    </recommendedName>
</protein>
<organism evidence="3 4">
    <name type="scientific">Myxozyma melibiosi</name>
    <dbReference type="NCBI Taxonomy" id="54550"/>
    <lineage>
        <taxon>Eukaryota</taxon>
        <taxon>Fungi</taxon>
        <taxon>Dikarya</taxon>
        <taxon>Ascomycota</taxon>
        <taxon>Saccharomycotina</taxon>
        <taxon>Lipomycetes</taxon>
        <taxon>Lipomycetales</taxon>
        <taxon>Lipomycetaceae</taxon>
        <taxon>Myxozyma</taxon>
    </lineage>
</organism>
<evidence type="ECO:0000313" key="3">
    <source>
        <dbReference type="EMBL" id="KAK7205741.1"/>
    </source>
</evidence>
<dbReference type="RefSeq" id="XP_064768774.1">
    <property type="nucleotide sequence ID" value="XM_064909624.1"/>
</dbReference>
<reference evidence="3 4" key="1">
    <citation type="submission" date="2024-03" db="EMBL/GenBank/DDBJ databases">
        <title>Genome-scale model development and genomic sequencing of the oleaginous clade Lipomyces.</title>
        <authorList>
            <consortium name="Lawrence Berkeley National Laboratory"/>
            <person name="Czajka J.J."/>
            <person name="Han Y."/>
            <person name="Kim J."/>
            <person name="Mondo S.J."/>
            <person name="Hofstad B.A."/>
            <person name="Robles A."/>
            <person name="Haridas S."/>
            <person name="Riley R."/>
            <person name="LaButti K."/>
            <person name="Pangilinan J."/>
            <person name="Andreopoulos W."/>
            <person name="Lipzen A."/>
            <person name="Yan J."/>
            <person name="Wang M."/>
            <person name="Ng V."/>
            <person name="Grigoriev I.V."/>
            <person name="Spatafora J.W."/>
            <person name="Magnuson J.K."/>
            <person name="Baker S.E."/>
            <person name="Pomraning K.R."/>
        </authorList>
    </citation>
    <scope>NUCLEOTIDE SEQUENCE [LARGE SCALE GENOMIC DNA]</scope>
    <source>
        <strain evidence="3 4">Phaff 52-87</strain>
    </source>
</reference>
<dbReference type="Proteomes" id="UP001498771">
    <property type="component" value="Unassembled WGS sequence"/>
</dbReference>
<feature type="signal peptide" evidence="1">
    <location>
        <begin position="1"/>
        <end position="18"/>
    </location>
</feature>
<proteinExistence type="predicted"/>
<evidence type="ECO:0000256" key="1">
    <source>
        <dbReference type="SAM" id="SignalP"/>
    </source>
</evidence>
<evidence type="ECO:0000313" key="4">
    <source>
        <dbReference type="Proteomes" id="UP001498771"/>
    </source>
</evidence>
<dbReference type="InterPro" id="IPR025442">
    <property type="entry name" value="DUF4185"/>
</dbReference>
<dbReference type="EMBL" id="JBBJBU010000004">
    <property type="protein sequence ID" value="KAK7205741.1"/>
    <property type="molecule type" value="Genomic_DNA"/>
</dbReference>
<keyword evidence="4" id="KW-1185">Reference proteome</keyword>
<dbReference type="GeneID" id="90035136"/>
<comment type="caution">
    <text evidence="3">The sequence shown here is derived from an EMBL/GenBank/DDBJ whole genome shotgun (WGS) entry which is preliminary data.</text>
</comment>